<dbReference type="OrthoDB" id="2654423at2759"/>
<feature type="region of interest" description="Disordered" evidence="1">
    <location>
        <begin position="270"/>
        <end position="308"/>
    </location>
</feature>
<name>A0A0C9Z923_9AGAM</name>
<reference evidence="3" key="2">
    <citation type="submission" date="2015-01" db="EMBL/GenBank/DDBJ databases">
        <title>Evolutionary Origins and Diversification of the Mycorrhizal Mutualists.</title>
        <authorList>
            <consortium name="DOE Joint Genome Institute"/>
            <consortium name="Mycorrhizal Genomics Consortium"/>
            <person name="Kohler A."/>
            <person name="Kuo A."/>
            <person name="Nagy L.G."/>
            <person name="Floudas D."/>
            <person name="Copeland A."/>
            <person name="Barry K.W."/>
            <person name="Cichocki N."/>
            <person name="Veneault-Fourrey C."/>
            <person name="LaButti K."/>
            <person name="Lindquist E.A."/>
            <person name="Lipzen A."/>
            <person name="Lundell T."/>
            <person name="Morin E."/>
            <person name="Murat C."/>
            <person name="Riley R."/>
            <person name="Ohm R."/>
            <person name="Sun H."/>
            <person name="Tunlid A."/>
            <person name="Henrissat B."/>
            <person name="Grigoriev I.V."/>
            <person name="Hibbett D.S."/>
            <person name="Martin F."/>
        </authorList>
    </citation>
    <scope>NUCLEOTIDE SEQUENCE [LARGE SCALE GENOMIC DNA]</scope>
    <source>
        <strain evidence="3">UH-Slu-Lm8-n1</strain>
    </source>
</reference>
<dbReference type="Proteomes" id="UP000054485">
    <property type="component" value="Unassembled WGS sequence"/>
</dbReference>
<gene>
    <name evidence="2" type="ORF">CY34DRAFT_18037</name>
</gene>
<dbReference type="EMBL" id="KN835834">
    <property type="protein sequence ID" value="KIK33965.1"/>
    <property type="molecule type" value="Genomic_DNA"/>
</dbReference>
<dbReference type="STRING" id="930992.A0A0C9Z923"/>
<evidence type="ECO:0000256" key="1">
    <source>
        <dbReference type="SAM" id="MobiDB-lite"/>
    </source>
</evidence>
<keyword evidence="3" id="KW-1185">Reference proteome</keyword>
<organism evidence="2 3">
    <name type="scientific">Suillus luteus UH-Slu-Lm8-n1</name>
    <dbReference type="NCBI Taxonomy" id="930992"/>
    <lineage>
        <taxon>Eukaryota</taxon>
        <taxon>Fungi</taxon>
        <taxon>Dikarya</taxon>
        <taxon>Basidiomycota</taxon>
        <taxon>Agaricomycotina</taxon>
        <taxon>Agaricomycetes</taxon>
        <taxon>Agaricomycetidae</taxon>
        <taxon>Boletales</taxon>
        <taxon>Suillineae</taxon>
        <taxon>Suillaceae</taxon>
        <taxon>Suillus</taxon>
    </lineage>
</organism>
<reference evidence="2 3" key="1">
    <citation type="submission" date="2014-04" db="EMBL/GenBank/DDBJ databases">
        <authorList>
            <consortium name="DOE Joint Genome Institute"/>
            <person name="Kuo A."/>
            <person name="Ruytinx J."/>
            <person name="Rineau F."/>
            <person name="Colpaert J."/>
            <person name="Kohler A."/>
            <person name="Nagy L.G."/>
            <person name="Floudas D."/>
            <person name="Copeland A."/>
            <person name="Barry K.W."/>
            <person name="Cichocki N."/>
            <person name="Veneault-Fourrey C."/>
            <person name="LaButti K."/>
            <person name="Lindquist E.A."/>
            <person name="Lipzen A."/>
            <person name="Lundell T."/>
            <person name="Morin E."/>
            <person name="Murat C."/>
            <person name="Sun H."/>
            <person name="Tunlid A."/>
            <person name="Henrissat B."/>
            <person name="Grigoriev I.V."/>
            <person name="Hibbett D.S."/>
            <person name="Martin F."/>
            <person name="Nordberg H.P."/>
            <person name="Cantor M.N."/>
            <person name="Hua S.X."/>
        </authorList>
    </citation>
    <scope>NUCLEOTIDE SEQUENCE [LARGE SCALE GENOMIC DNA]</scope>
    <source>
        <strain evidence="2 3">UH-Slu-Lm8-n1</strain>
    </source>
</reference>
<accession>A0A0C9Z923</accession>
<sequence length="444" mass="47987">MTSIIAETKDTSLALDAVMKLLSVLNLTDNDRTVLATTLLSDIPEPCGEGSAQDAADSPPESSSGHDDVEELSHIEPVSTESLSAITAAVPCTPSANPETAASVPDASPSATVAAVDLTLNVASASAVTVVDEGDDVQDAIAESCVLNIYKGVYFNIPASSEAAPPLYYITRGRKIGVFSGWGNVGPKVLGVSRAIFAKVETIDQGMDALIAAIDAGTAARVSSPKHDCMGRPRLYNSPEELAKAARMYRLKYYDRNREQFRLKNKERYLRRKKRTEDQVDDDGLGPPEHSKTHAKNNINVGLPNGPQKRQCRYKSAASHITPASRTSIKSRLATFLGGPDVVIHDYLDVICLTLLGRTDDTLDTEDIRSSVNKLQELEKHARAEEAGILQRYGVGPKLVQAQGIGKEVHHLLSALEEVFVFSLSGIADLADMYDQRDLLFQSR</sequence>
<dbReference type="InParanoid" id="A0A0C9Z923"/>
<dbReference type="AlphaFoldDB" id="A0A0C9Z923"/>
<evidence type="ECO:0000313" key="3">
    <source>
        <dbReference type="Proteomes" id="UP000054485"/>
    </source>
</evidence>
<feature type="region of interest" description="Disordered" evidence="1">
    <location>
        <begin position="43"/>
        <end position="71"/>
    </location>
</feature>
<dbReference type="HOGENOM" id="CLU_617027_0_0_1"/>
<protein>
    <submittedName>
        <fullName evidence="2">Uncharacterized protein</fullName>
    </submittedName>
</protein>
<proteinExistence type="predicted"/>
<evidence type="ECO:0000313" key="2">
    <source>
        <dbReference type="EMBL" id="KIK33965.1"/>
    </source>
</evidence>